<dbReference type="Proteomes" id="UP001438707">
    <property type="component" value="Unassembled WGS sequence"/>
</dbReference>
<feature type="domain" description="Myb-like" evidence="3">
    <location>
        <begin position="418"/>
        <end position="472"/>
    </location>
</feature>
<dbReference type="InterPro" id="IPR009057">
    <property type="entry name" value="Homeodomain-like_sf"/>
</dbReference>
<comment type="caution">
    <text evidence="5">The sequence shown here is derived from an EMBL/GenBank/DDBJ whole genome shotgun (WGS) entry which is preliminary data.</text>
</comment>
<dbReference type="PANTHER" id="PTHR46734">
    <property type="entry name" value="TELOMERIC REPEAT-BINDING FACTOR 1 TERF1"/>
    <property type="match status" value="1"/>
</dbReference>
<feature type="compositionally biased region" description="Low complexity" evidence="2">
    <location>
        <begin position="366"/>
        <end position="380"/>
    </location>
</feature>
<feature type="compositionally biased region" description="Low complexity" evidence="2">
    <location>
        <begin position="348"/>
        <end position="357"/>
    </location>
</feature>
<evidence type="ECO:0000259" key="4">
    <source>
        <dbReference type="PROSITE" id="PS51294"/>
    </source>
</evidence>
<evidence type="ECO:0008006" key="7">
    <source>
        <dbReference type="Google" id="ProtNLM"/>
    </source>
</evidence>
<keyword evidence="6" id="KW-1185">Reference proteome</keyword>
<dbReference type="Pfam" id="PF00249">
    <property type="entry name" value="Myb_DNA-binding"/>
    <property type="match status" value="1"/>
</dbReference>
<dbReference type="AlphaFoldDB" id="A0AAW1S9X1"/>
<evidence type="ECO:0000256" key="2">
    <source>
        <dbReference type="SAM" id="MobiDB-lite"/>
    </source>
</evidence>
<dbReference type="SMART" id="SM00717">
    <property type="entry name" value="SANT"/>
    <property type="match status" value="1"/>
</dbReference>
<dbReference type="InterPro" id="IPR001005">
    <property type="entry name" value="SANT/Myb"/>
</dbReference>
<feature type="compositionally biased region" description="Low complexity" evidence="2">
    <location>
        <begin position="408"/>
        <end position="418"/>
    </location>
</feature>
<dbReference type="PANTHER" id="PTHR46734:SF1">
    <property type="entry name" value="TELOMERIC REPEAT-BINDING FACTOR 1"/>
    <property type="match status" value="1"/>
</dbReference>
<feature type="region of interest" description="Disordered" evidence="2">
    <location>
        <begin position="290"/>
        <end position="425"/>
    </location>
</feature>
<dbReference type="EMBL" id="JALJOS010000002">
    <property type="protein sequence ID" value="KAK9843044.1"/>
    <property type="molecule type" value="Genomic_DNA"/>
</dbReference>
<feature type="region of interest" description="Disordered" evidence="2">
    <location>
        <begin position="80"/>
        <end position="110"/>
    </location>
</feature>
<dbReference type="SUPFAM" id="SSF46689">
    <property type="entry name" value="Homeodomain-like"/>
    <property type="match status" value="1"/>
</dbReference>
<feature type="domain" description="HTH myb-type" evidence="4">
    <location>
        <begin position="421"/>
        <end position="476"/>
    </location>
</feature>
<accession>A0AAW1S9X1</accession>
<organism evidence="5 6">
    <name type="scientific">Apatococcus lobatus</name>
    <dbReference type="NCBI Taxonomy" id="904363"/>
    <lineage>
        <taxon>Eukaryota</taxon>
        <taxon>Viridiplantae</taxon>
        <taxon>Chlorophyta</taxon>
        <taxon>core chlorophytes</taxon>
        <taxon>Trebouxiophyceae</taxon>
        <taxon>Chlorellales</taxon>
        <taxon>Chlorellaceae</taxon>
        <taxon>Apatococcus</taxon>
    </lineage>
</organism>
<name>A0AAW1S9X1_9CHLO</name>
<feature type="compositionally biased region" description="Basic and acidic residues" evidence="2">
    <location>
        <begin position="381"/>
        <end position="392"/>
    </location>
</feature>
<reference evidence="5 6" key="1">
    <citation type="journal article" date="2024" name="Nat. Commun.">
        <title>Phylogenomics reveals the evolutionary origins of lichenization in chlorophyte algae.</title>
        <authorList>
            <person name="Puginier C."/>
            <person name="Libourel C."/>
            <person name="Otte J."/>
            <person name="Skaloud P."/>
            <person name="Haon M."/>
            <person name="Grisel S."/>
            <person name="Petersen M."/>
            <person name="Berrin J.G."/>
            <person name="Delaux P.M."/>
            <person name="Dal Grande F."/>
            <person name="Keller J."/>
        </authorList>
    </citation>
    <scope>NUCLEOTIDE SEQUENCE [LARGE SCALE GENOMIC DNA]</scope>
    <source>
        <strain evidence="5 6">SAG 2145</strain>
    </source>
</reference>
<sequence length="502" mass="54797">MHIAGQLLTCRGRGQRQESCSRHQNPGAGALTDAFKLTHASQSCPTSRLASGAELGSFARPPHVQALMQVLRAVKEFCSPTKRSAEKQDQEASKRRKPSEHRQEPTEGSILALKPVSRAIHDHASLWEPSQPPHVAADADRPPQMPLAEGQLEQRDAELYTAAEQANELVDYRLHFFLPDRLPPAPLRAPPDATIRYMQREIERRSKLPRDRLQLQVTQPSSNMKVLSEFDSAGRELHLRDHGLSGPGLHNIWVTLRPLPSSPTHSGPPATFAQGSPAAEYQALLSTPPTARRPVAASPPQADTPGPSNDRADAARRRHAEQEGEDGQGSGARGPCSQPAALHSPPDGAANAGAAANPERALVVHEQQSSPQAQQQQQAREGAEGEGRDGPARKRGRPPGRRAPPAPSNASPGAGSPPEQKKRQPWTTDHLTTLIEGMEKHGTAWALILHEAGERLDTRTQVDLKDKWRNVAKTVKYHRPQRKGDLSKDLKDRALQLIHILS</sequence>
<dbReference type="PROSITE" id="PS50090">
    <property type="entry name" value="MYB_LIKE"/>
    <property type="match status" value="1"/>
</dbReference>
<keyword evidence="1" id="KW-0539">Nucleus</keyword>
<proteinExistence type="predicted"/>
<dbReference type="InterPro" id="IPR052450">
    <property type="entry name" value="TRBD-Containing_Protein"/>
</dbReference>
<dbReference type="PROSITE" id="PS51294">
    <property type="entry name" value="HTH_MYB"/>
    <property type="match status" value="1"/>
</dbReference>
<evidence type="ECO:0000259" key="3">
    <source>
        <dbReference type="PROSITE" id="PS50090"/>
    </source>
</evidence>
<dbReference type="CDD" id="cd11660">
    <property type="entry name" value="SANT_TRF"/>
    <property type="match status" value="1"/>
</dbReference>
<feature type="compositionally biased region" description="Basic and acidic residues" evidence="2">
    <location>
        <begin position="83"/>
        <end position="93"/>
    </location>
</feature>
<dbReference type="Gene3D" id="1.10.246.220">
    <property type="match status" value="1"/>
</dbReference>
<protein>
    <recommendedName>
        <fullName evidence="7">Myb-like domain-containing protein</fullName>
    </recommendedName>
</protein>
<evidence type="ECO:0000313" key="6">
    <source>
        <dbReference type="Proteomes" id="UP001438707"/>
    </source>
</evidence>
<dbReference type="InterPro" id="IPR017930">
    <property type="entry name" value="Myb_dom"/>
</dbReference>
<evidence type="ECO:0000313" key="5">
    <source>
        <dbReference type="EMBL" id="KAK9843044.1"/>
    </source>
</evidence>
<evidence type="ECO:0000256" key="1">
    <source>
        <dbReference type="ARBA" id="ARBA00023242"/>
    </source>
</evidence>
<gene>
    <name evidence="5" type="ORF">WJX74_006145</name>
</gene>